<sequence>MARQFEFRLIDGAAPEGELEADHLLAIVESLKEVAMKLGRTETAAETVGRPPKRTQRVAKLSIGLAAGSTRLLVRRSESGQEVLPFEVDEEREFDEKFQEIVESIAADLRPEWVPAPLARAAGNLRSALEVAAPIVEFKAGNEVQCIFRTKETQRETWKPVEAQTAGDMVTFVGRLRAVNLDTHRLTVTDDLGNKVTLPSVVHDAGIGHLLGEYVTVIGAPERSSKGSLTQIHDAEIVAAPALPDELRLAISKVVTLEQILTSAPGPGFGGIADLTDEQADDFLDALGL</sequence>
<dbReference type="AlphaFoldDB" id="A0A1M6MWY8"/>
<organism evidence="1 2">
    <name type="scientific">Tessaracoccus bendigoensis DSM 12906</name>
    <dbReference type="NCBI Taxonomy" id="1123357"/>
    <lineage>
        <taxon>Bacteria</taxon>
        <taxon>Bacillati</taxon>
        <taxon>Actinomycetota</taxon>
        <taxon>Actinomycetes</taxon>
        <taxon>Propionibacteriales</taxon>
        <taxon>Propionibacteriaceae</taxon>
        <taxon>Tessaracoccus</taxon>
    </lineage>
</organism>
<gene>
    <name evidence="1" type="ORF">SAMN02745244_03484</name>
</gene>
<name>A0A1M6MWY8_9ACTN</name>
<dbReference type="EMBL" id="FQZG01000098">
    <property type="protein sequence ID" value="SHJ87942.1"/>
    <property type="molecule type" value="Genomic_DNA"/>
</dbReference>
<protein>
    <submittedName>
        <fullName evidence="1">Uncharacterized protein</fullName>
    </submittedName>
</protein>
<accession>A0A1M6MWY8</accession>
<dbReference type="OrthoDB" id="5148887at2"/>
<keyword evidence="2" id="KW-1185">Reference proteome</keyword>
<dbReference type="Proteomes" id="UP000184512">
    <property type="component" value="Unassembled WGS sequence"/>
</dbReference>
<reference evidence="2" key="1">
    <citation type="submission" date="2016-11" db="EMBL/GenBank/DDBJ databases">
        <authorList>
            <person name="Varghese N."/>
            <person name="Submissions S."/>
        </authorList>
    </citation>
    <scope>NUCLEOTIDE SEQUENCE [LARGE SCALE GENOMIC DNA]</scope>
    <source>
        <strain evidence="2">DSM 12906</strain>
    </source>
</reference>
<dbReference type="RefSeq" id="WP_073190946.1">
    <property type="nucleotide sequence ID" value="NZ_FQZG01000098.1"/>
</dbReference>
<proteinExistence type="predicted"/>
<evidence type="ECO:0000313" key="1">
    <source>
        <dbReference type="EMBL" id="SHJ87942.1"/>
    </source>
</evidence>
<evidence type="ECO:0000313" key="2">
    <source>
        <dbReference type="Proteomes" id="UP000184512"/>
    </source>
</evidence>